<gene>
    <name evidence="3" type="ORF">B0I29_12957</name>
</gene>
<reference evidence="3 4" key="1">
    <citation type="submission" date="2018-06" db="EMBL/GenBank/DDBJ databases">
        <title>Genomic Encyclopedia of Type Strains, Phase III (KMG-III): the genomes of soil and plant-associated and newly described type strains.</title>
        <authorList>
            <person name="Whitman W."/>
        </authorList>
    </citation>
    <scope>NUCLEOTIDE SEQUENCE [LARGE SCALE GENOMIC DNA]</scope>
    <source>
        <strain evidence="3 4">CGMCC 4.7090</strain>
    </source>
</reference>
<evidence type="ECO:0000313" key="4">
    <source>
        <dbReference type="Proteomes" id="UP000249341"/>
    </source>
</evidence>
<name>A0A327YWV4_9ACTN</name>
<evidence type="ECO:0000313" key="3">
    <source>
        <dbReference type="EMBL" id="RAK26021.1"/>
    </source>
</evidence>
<dbReference type="Proteomes" id="UP000249341">
    <property type="component" value="Unassembled WGS sequence"/>
</dbReference>
<feature type="compositionally biased region" description="Low complexity" evidence="1">
    <location>
        <begin position="328"/>
        <end position="349"/>
    </location>
</feature>
<evidence type="ECO:0000259" key="2">
    <source>
        <dbReference type="PROSITE" id="PS50011"/>
    </source>
</evidence>
<sequence>MSASPEFVVDQLGRITPLARGGTATVHLVPDLTSVGNQPGPYVYKKYNDKTKQSAGPALGRGLSNFVQFRDRLPANQLKAWDERIIWPVALVRDDTGAADGILMRIIPDRFFHHFTKRNGGSNHKPREIETLFGDTETAMRKGLPDVSIVTRLQLIGAIAAAYGMMHKEGVVLGDISGRNIIYDPDPQRPAIMVVDVDSARIRGNRATFGTQPHTPNWQPPEALAASHALERAKRSVPPAPRDVQDRLHNTWSIQSVKTDVYKFGLMVVRILDFGRGCAVSRDPGKARAILRDRLGPEAQALLDASMADDPRARPVMRDWYLALQGGSAAAPKPRSRSAPTPAPEASSSLANGARRGNWEWVEGRGWNRVTPGRR</sequence>
<feature type="region of interest" description="Disordered" evidence="1">
    <location>
        <begin position="328"/>
        <end position="354"/>
    </location>
</feature>
<organism evidence="3 4">
    <name type="scientific">Actinoplanes lutulentus</name>
    <dbReference type="NCBI Taxonomy" id="1287878"/>
    <lineage>
        <taxon>Bacteria</taxon>
        <taxon>Bacillati</taxon>
        <taxon>Actinomycetota</taxon>
        <taxon>Actinomycetes</taxon>
        <taxon>Micromonosporales</taxon>
        <taxon>Micromonosporaceae</taxon>
        <taxon>Actinoplanes</taxon>
    </lineage>
</organism>
<comment type="caution">
    <text evidence="3">The sequence shown here is derived from an EMBL/GenBank/DDBJ whole genome shotgun (WGS) entry which is preliminary data.</text>
</comment>
<dbReference type="PROSITE" id="PS50011">
    <property type="entry name" value="PROTEIN_KINASE_DOM"/>
    <property type="match status" value="1"/>
</dbReference>
<dbReference type="Gene3D" id="1.10.510.10">
    <property type="entry name" value="Transferase(Phosphotransferase) domain 1"/>
    <property type="match status" value="1"/>
</dbReference>
<accession>A0A327YWV4</accession>
<dbReference type="AlphaFoldDB" id="A0A327YWV4"/>
<protein>
    <recommendedName>
        <fullName evidence="2">Protein kinase domain-containing protein</fullName>
    </recommendedName>
</protein>
<keyword evidence="4" id="KW-1185">Reference proteome</keyword>
<feature type="domain" description="Protein kinase" evidence="2">
    <location>
        <begin position="12"/>
        <end position="324"/>
    </location>
</feature>
<dbReference type="OrthoDB" id="3700382at2"/>
<dbReference type="EMBL" id="QLMJ01000029">
    <property type="protein sequence ID" value="RAK26021.1"/>
    <property type="molecule type" value="Genomic_DNA"/>
</dbReference>
<dbReference type="RefSeq" id="WP_146617081.1">
    <property type="nucleotide sequence ID" value="NZ_JACHWI010000002.1"/>
</dbReference>
<dbReference type="GO" id="GO:0005524">
    <property type="term" value="F:ATP binding"/>
    <property type="evidence" value="ECO:0007669"/>
    <property type="project" value="InterPro"/>
</dbReference>
<dbReference type="SUPFAM" id="SSF56112">
    <property type="entry name" value="Protein kinase-like (PK-like)"/>
    <property type="match status" value="1"/>
</dbReference>
<proteinExistence type="predicted"/>
<evidence type="ECO:0000256" key="1">
    <source>
        <dbReference type="SAM" id="MobiDB-lite"/>
    </source>
</evidence>
<dbReference type="InterPro" id="IPR011009">
    <property type="entry name" value="Kinase-like_dom_sf"/>
</dbReference>
<dbReference type="InterPro" id="IPR000719">
    <property type="entry name" value="Prot_kinase_dom"/>
</dbReference>
<dbReference type="GO" id="GO:0004672">
    <property type="term" value="F:protein kinase activity"/>
    <property type="evidence" value="ECO:0007669"/>
    <property type="project" value="InterPro"/>
</dbReference>